<protein>
    <submittedName>
        <fullName evidence="1">Uncharacterized protein</fullName>
    </submittedName>
</protein>
<dbReference type="OrthoDB" id="8254311at2"/>
<dbReference type="AlphaFoldDB" id="A0A1B1U899"/>
<sequence>MAISHQLQTLRGTATSSRPQIATLIESLSRSVELLTLEIDHEEARAGVRDLSDPTYPLLARSLRVRKDNIRITIASLDAFVHATEAA</sequence>
<dbReference type="RefSeq" id="WP_065726275.1">
    <property type="nucleotide sequence ID" value="NZ_CP016428.1"/>
</dbReference>
<name>A0A1B1U899_9BRAD</name>
<evidence type="ECO:0000313" key="2">
    <source>
        <dbReference type="Proteomes" id="UP000092839"/>
    </source>
</evidence>
<dbReference type="KEGG" id="bic:LMTR13_00850"/>
<dbReference type="STRING" id="1274631.LMTR13_00850"/>
<organism evidence="1 2">
    <name type="scientific">Bradyrhizobium icense</name>
    <dbReference type="NCBI Taxonomy" id="1274631"/>
    <lineage>
        <taxon>Bacteria</taxon>
        <taxon>Pseudomonadati</taxon>
        <taxon>Pseudomonadota</taxon>
        <taxon>Alphaproteobacteria</taxon>
        <taxon>Hyphomicrobiales</taxon>
        <taxon>Nitrobacteraceae</taxon>
        <taxon>Bradyrhizobium</taxon>
    </lineage>
</organism>
<dbReference type="EMBL" id="CP016428">
    <property type="protein sequence ID" value="ANV98952.1"/>
    <property type="molecule type" value="Genomic_DNA"/>
</dbReference>
<evidence type="ECO:0000313" key="1">
    <source>
        <dbReference type="EMBL" id="ANV98952.1"/>
    </source>
</evidence>
<keyword evidence="2" id="KW-1185">Reference proteome</keyword>
<dbReference type="Proteomes" id="UP000092839">
    <property type="component" value="Chromosome"/>
</dbReference>
<proteinExistence type="predicted"/>
<reference evidence="1 2" key="1">
    <citation type="submission" date="2016-07" db="EMBL/GenBank/DDBJ databases">
        <title>Complete genome sequence of Bradyrhizobium icense LMTR 13T, a potential inoculant strain isolated from lima bean (Phaseolus lunatus) in Peru.</title>
        <authorList>
            <person name="Ormeno-Orrillo E."/>
            <person name="Duran D."/>
            <person name="Rogel M.A."/>
            <person name="Rey L."/>
            <person name="Imperial J."/>
            <person name="Ruiz-Argueso T."/>
            <person name="Martinez-Romero E."/>
        </authorList>
    </citation>
    <scope>NUCLEOTIDE SEQUENCE [LARGE SCALE GENOMIC DNA]</scope>
    <source>
        <strain evidence="1 2">LMTR 13</strain>
    </source>
</reference>
<accession>A0A1B1U899</accession>
<gene>
    <name evidence="1" type="ORF">LMTR13_00850</name>
</gene>